<dbReference type="Pfam" id="PF09867">
    <property type="entry name" value="TagF_N"/>
    <property type="match status" value="1"/>
</dbReference>
<dbReference type="InterPro" id="IPR017748">
    <property type="entry name" value="TagF"/>
</dbReference>
<reference evidence="1 2" key="1">
    <citation type="submission" date="2016-10" db="EMBL/GenBank/DDBJ databases">
        <authorList>
            <person name="de Groot N.N."/>
        </authorList>
    </citation>
    <scope>NUCLEOTIDE SEQUENCE [LARGE SCALE GENOMIC DNA]</scope>
    <source>
        <strain evidence="1 2">CPCC 100156</strain>
    </source>
</reference>
<dbReference type="NCBIfam" id="TIGR03373">
    <property type="entry name" value="VI_minor_4"/>
    <property type="match status" value="1"/>
</dbReference>
<evidence type="ECO:0000313" key="2">
    <source>
        <dbReference type="Proteomes" id="UP000198925"/>
    </source>
</evidence>
<organism evidence="1 2">
    <name type="scientific">Belnapia rosea</name>
    <dbReference type="NCBI Taxonomy" id="938405"/>
    <lineage>
        <taxon>Bacteria</taxon>
        <taxon>Pseudomonadati</taxon>
        <taxon>Pseudomonadota</taxon>
        <taxon>Alphaproteobacteria</taxon>
        <taxon>Acetobacterales</taxon>
        <taxon>Roseomonadaceae</taxon>
        <taxon>Belnapia</taxon>
    </lineage>
</organism>
<dbReference type="Proteomes" id="UP000198925">
    <property type="component" value="Unassembled WGS sequence"/>
</dbReference>
<dbReference type="STRING" id="938405.SAMN02927895_03175"/>
<dbReference type="AlphaFoldDB" id="A0A1G6WV35"/>
<keyword evidence="2" id="KW-1185">Reference proteome</keyword>
<accession>A0A1G6WV35</accession>
<sequence length="185" mass="19415">MPAARALIGLHGKLPAHGDFVRRGLPASFCEPWDAWLQAGMTAARSSLGPGWEAAWATAPAWRFALPAGACGPDPVAGILACSTDSVGRRFPLTLAAIAPGQAEPPWHVPWPAPWFALLEGALRQAQAEGLDADALAARLPPPGEADPTEAPEPGWWTAGEPCLVWPLPALPAPHEFVLLLDAQP</sequence>
<protein>
    <submittedName>
        <fullName evidence="1">Type VI secretion system protein ImpM</fullName>
    </submittedName>
</protein>
<name>A0A1G6WV35_9PROT</name>
<dbReference type="Gene3D" id="3.40.1730.10">
    <property type="entry name" value="pa0076 domain"/>
    <property type="match status" value="1"/>
</dbReference>
<dbReference type="RefSeq" id="WP_090664104.1">
    <property type="nucleotide sequence ID" value="NZ_FMZX01000011.1"/>
</dbReference>
<gene>
    <name evidence="1" type="ORF">SAMN04487779_101162</name>
</gene>
<dbReference type="InterPro" id="IPR038225">
    <property type="entry name" value="TagF_sf"/>
</dbReference>
<proteinExistence type="predicted"/>
<dbReference type="EMBL" id="FMZX01000011">
    <property type="protein sequence ID" value="SDD69493.1"/>
    <property type="molecule type" value="Genomic_DNA"/>
</dbReference>
<evidence type="ECO:0000313" key="1">
    <source>
        <dbReference type="EMBL" id="SDD69493.1"/>
    </source>
</evidence>